<dbReference type="WBParaSite" id="ECPE_0001403001-mRNA-1">
    <property type="protein sequence ID" value="ECPE_0001403001-mRNA-1"/>
    <property type="gene ID" value="ECPE_0001403001"/>
</dbReference>
<keyword evidence="3" id="KW-1185">Reference proteome</keyword>
<feature type="compositionally biased region" description="Polar residues" evidence="1">
    <location>
        <begin position="60"/>
        <end position="96"/>
    </location>
</feature>
<feature type="compositionally biased region" description="Polar residues" evidence="1">
    <location>
        <begin position="106"/>
        <end position="116"/>
    </location>
</feature>
<dbReference type="AlphaFoldDB" id="A0A183B455"/>
<reference evidence="2 3" key="2">
    <citation type="submission" date="2018-11" db="EMBL/GenBank/DDBJ databases">
        <authorList>
            <consortium name="Pathogen Informatics"/>
        </authorList>
    </citation>
    <scope>NUCLEOTIDE SEQUENCE [LARGE SCALE GENOMIC DNA]</scope>
    <source>
        <strain evidence="2 3">Egypt</strain>
    </source>
</reference>
<feature type="compositionally biased region" description="Acidic residues" evidence="1">
    <location>
        <begin position="184"/>
        <end position="199"/>
    </location>
</feature>
<protein>
    <submittedName>
        <fullName evidence="2 4">Uncharacterized protein</fullName>
    </submittedName>
</protein>
<evidence type="ECO:0000313" key="3">
    <source>
        <dbReference type="Proteomes" id="UP000272942"/>
    </source>
</evidence>
<sequence length="218" mass="23058">MCQVLASAAMAAANAQSGYVSIPLNVPADCSGLGAGDNDSDLGSGTGSWHLVLPKRRSHPSATEHQMYSSTVTPTNNLPTGSSPASRSNTSTNATRRSVKPCTVDQGIQEQQQQHSTNDEDDFLEVRSDFDAGESDELDADADVEEEEDGVPTAAADDDIIDCPDHGDSNEKIEGPAAKSEVSLIDEDDGEVEEDDGDDTTLSRDLRKLDEESSSSLL</sequence>
<dbReference type="Proteomes" id="UP000272942">
    <property type="component" value="Unassembled WGS sequence"/>
</dbReference>
<feature type="compositionally biased region" description="Basic and acidic residues" evidence="1">
    <location>
        <begin position="163"/>
        <end position="174"/>
    </location>
</feature>
<feature type="region of interest" description="Disordered" evidence="1">
    <location>
        <begin position="37"/>
        <end position="121"/>
    </location>
</feature>
<evidence type="ECO:0000313" key="4">
    <source>
        <dbReference type="WBParaSite" id="ECPE_0001403001-mRNA-1"/>
    </source>
</evidence>
<name>A0A183B455_9TREM</name>
<evidence type="ECO:0000256" key="1">
    <source>
        <dbReference type="SAM" id="MobiDB-lite"/>
    </source>
</evidence>
<evidence type="ECO:0000313" key="2">
    <source>
        <dbReference type="EMBL" id="VDP91262.1"/>
    </source>
</evidence>
<proteinExistence type="predicted"/>
<feature type="compositionally biased region" description="Basic and acidic residues" evidence="1">
    <location>
        <begin position="201"/>
        <end position="211"/>
    </location>
</feature>
<feature type="region of interest" description="Disordered" evidence="1">
    <location>
        <begin position="133"/>
        <end position="218"/>
    </location>
</feature>
<organism evidence="4">
    <name type="scientific">Echinostoma caproni</name>
    <dbReference type="NCBI Taxonomy" id="27848"/>
    <lineage>
        <taxon>Eukaryota</taxon>
        <taxon>Metazoa</taxon>
        <taxon>Spiralia</taxon>
        <taxon>Lophotrochozoa</taxon>
        <taxon>Platyhelminthes</taxon>
        <taxon>Trematoda</taxon>
        <taxon>Digenea</taxon>
        <taxon>Plagiorchiida</taxon>
        <taxon>Echinostomata</taxon>
        <taxon>Echinostomatoidea</taxon>
        <taxon>Echinostomatidae</taxon>
        <taxon>Echinostoma</taxon>
    </lineage>
</organism>
<gene>
    <name evidence="2" type="ORF">ECPE_LOCUS13990</name>
</gene>
<dbReference type="EMBL" id="UZAN01056450">
    <property type="protein sequence ID" value="VDP91262.1"/>
    <property type="molecule type" value="Genomic_DNA"/>
</dbReference>
<reference evidence="4" key="1">
    <citation type="submission" date="2016-06" db="UniProtKB">
        <authorList>
            <consortium name="WormBaseParasite"/>
        </authorList>
    </citation>
    <scope>IDENTIFICATION</scope>
</reference>
<feature type="compositionally biased region" description="Acidic residues" evidence="1">
    <location>
        <begin position="133"/>
        <end position="162"/>
    </location>
</feature>
<accession>A0A183B455</accession>